<evidence type="ECO:0000256" key="2">
    <source>
        <dbReference type="SAM" id="Phobius"/>
    </source>
</evidence>
<protein>
    <submittedName>
        <fullName evidence="3">Uncharacterized protein</fullName>
    </submittedName>
</protein>
<keyword evidence="4" id="KW-1185">Reference proteome</keyword>
<dbReference type="EMBL" id="QLNQ01000030">
    <property type="protein sequence ID" value="RCK55198.1"/>
    <property type="molecule type" value="Genomic_DNA"/>
</dbReference>
<reference evidence="3 4" key="1">
    <citation type="submission" date="2018-06" db="EMBL/GenBank/DDBJ databases">
        <title>Whole genome sequencing of Candida tropicalis (genome annotated by CSBL at Korea University).</title>
        <authorList>
            <person name="Ahn J."/>
        </authorList>
    </citation>
    <scope>NUCLEOTIDE SEQUENCE [LARGE SCALE GENOMIC DNA]</scope>
    <source>
        <strain evidence="3 4">ATCC 20962</strain>
    </source>
</reference>
<keyword evidence="2" id="KW-0472">Membrane</keyword>
<name>A0A367XNQ8_9ASCO</name>
<keyword evidence="2" id="KW-1133">Transmembrane helix</keyword>
<proteinExistence type="predicted"/>
<dbReference type="OrthoDB" id="4096135at2759"/>
<organism evidence="3 4">
    <name type="scientific">Candida viswanathii</name>
    <dbReference type="NCBI Taxonomy" id="5486"/>
    <lineage>
        <taxon>Eukaryota</taxon>
        <taxon>Fungi</taxon>
        <taxon>Dikarya</taxon>
        <taxon>Ascomycota</taxon>
        <taxon>Saccharomycotina</taxon>
        <taxon>Pichiomycetes</taxon>
        <taxon>Debaryomycetaceae</taxon>
        <taxon>Candida/Lodderomyces clade</taxon>
        <taxon>Candida</taxon>
    </lineage>
</organism>
<dbReference type="AlphaFoldDB" id="A0A367XNQ8"/>
<comment type="caution">
    <text evidence="3">The sequence shown here is derived from an EMBL/GenBank/DDBJ whole genome shotgun (WGS) entry which is preliminary data.</text>
</comment>
<evidence type="ECO:0000313" key="3">
    <source>
        <dbReference type="EMBL" id="RCK55198.1"/>
    </source>
</evidence>
<feature type="region of interest" description="Disordered" evidence="1">
    <location>
        <begin position="12"/>
        <end position="54"/>
    </location>
</feature>
<accession>A0A367XNQ8</accession>
<evidence type="ECO:0000256" key="1">
    <source>
        <dbReference type="SAM" id="MobiDB-lite"/>
    </source>
</evidence>
<feature type="compositionally biased region" description="Polar residues" evidence="1">
    <location>
        <begin position="39"/>
        <end position="54"/>
    </location>
</feature>
<gene>
    <name evidence="3" type="ORF">Cantr_04115</name>
</gene>
<keyword evidence="2" id="KW-0812">Transmembrane</keyword>
<dbReference type="Proteomes" id="UP000253472">
    <property type="component" value="Unassembled WGS sequence"/>
</dbReference>
<sequence>MVLNFDDELHFQDYSNTNDNKQQQQQQQQQQRNRKHDNGSSTTPSINQDHQSLGTGISTHVNIDFSAAEWEYLTNHCIPPSAYDANGMEISPSISSQTLQLLRPSFCSEYDTDTTDIMGFVDQHNHQQQITLQLHQSVQLHQQQTLPPQQHQLQHEEAKLLNIHLQEQLLHSHTRGNNTTNNSTTQISKPTDDFCFPSNLDYNTFLENIMDKENLVCERSFTSATGDGTCSTPIFNPENYDQELYMLQQELQENNIPLEHYQPQSIEDNDDEDENDFMAPSSDLLATATTTAVSATTATLLILLMLLVKSPSQVFVDFDNFVTSPIYEWPSDETGGHVNLMNNMKVRLANLEPKTVSDAVRKTIREEFIIQDLFLNGQSPLPPEIPKSIRKKSDRDVEWTPLSVYKAYTNIKSPANGKEAYNHLVPYTSCIGTLNYRPKDHAAWKRAPNRRR</sequence>
<feature type="transmembrane region" description="Helical" evidence="2">
    <location>
        <begin position="284"/>
        <end position="308"/>
    </location>
</feature>
<feature type="compositionally biased region" description="Low complexity" evidence="1">
    <location>
        <begin position="22"/>
        <end position="31"/>
    </location>
</feature>
<evidence type="ECO:0000313" key="4">
    <source>
        <dbReference type="Proteomes" id="UP000253472"/>
    </source>
</evidence>
<dbReference type="STRING" id="5486.A0A367XNQ8"/>